<gene>
    <name evidence="1" type="ORF">EPICR_10415</name>
</gene>
<protein>
    <submittedName>
        <fullName evidence="1">Uncharacterized protein</fullName>
    </submittedName>
</protein>
<accession>A0A484HCM8</accession>
<dbReference type="EMBL" id="CAACVI010000001">
    <property type="protein sequence ID" value="VEN72914.1"/>
    <property type="molecule type" value="Genomic_DNA"/>
</dbReference>
<reference evidence="1" key="1">
    <citation type="submission" date="2019-01" db="EMBL/GenBank/DDBJ databases">
        <authorList>
            <consortium name="Genoscope - CEA"/>
            <person name="William W."/>
        </authorList>
    </citation>
    <scope>NUCLEOTIDE SEQUENCE</scope>
    <source>
        <strain evidence="1">CR-1</strain>
    </source>
</reference>
<name>A0A484HCM8_9BACT</name>
<dbReference type="Pfam" id="PF25734">
    <property type="entry name" value="RelB_like_antitoxin"/>
    <property type="match status" value="1"/>
</dbReference>
<organism evidence="1">
    <name type="scientific">uncultured Desulfobacteraceae bacterium</name>
    <dbReference type="NCBI Taxonomy" id="218296"/>
    <lineage>
        <taxon>Bacteria</taxon>
        <taxon>Pseudomonadati</taxon>
        <taxon>Thermodesulfobacteriota</taxon>
        <taxon>Desulfobacteria</taxon>
        <taxon>Desulfobacterales</taxon>
        <taxon>Desulfobacteraceae</taxon>
        <taxon>environmental samples</taxon>
    </lineage>
</organism>
<sequence>MIKKGETMQTVMDEGRLKQVFKEALAEMIEEKQSLFHDIVVEAIEDIALNLAIREGRGSGKATRQEVFDILEGRS</sequence>
<proteinExistence type="predicted"/>
<dbReference type="InterPro" id="IPR057930">
    <property type="entry name" value="Antitoxin_put"/>
</dbReference>
<dbReference type="AlphaFoldDB" id="A0A484HCM8"/>
<evidence type="ECO:0000313" key="1">
    <source>
        <dbReference type="EMBL" id="VEN72914.1"/>
    </source>
</evidence>